<feature type="domain" description="NADH:quinone oxidoreductase/Mrp antiporter transmembrane" evidence="9">
    <location>
        <begin position="131"/>
        <end position="419"/>
    </location>
</feature>
<feature type="transmembrane region" description="Helical" evidence="8">
    <location>
        <begin position="164"/>
        <end position="188"/>
    </location>
</feature>
<protein>
    <submittedName>
        <fullName evidence="10">Hydrogenase-4 component B</fullName>
    </submittedName>
</protein>
<evidence type="ECO:0000256" key="1">
    <source>
        <dbReference type="ARBA" id="ARBA00004651"/>
    </source>
</evidence>
<keyword evidence="3 7" id="KW-0812">Transmembrane</keyword>
<feature type="transmembrane region" description="Helical" evidence="8">
    <location>
        <begin position="380"/>
        <end position="405"/>
    </location>
</feature>
<dbReference type="PANTHER" id="PTHR42682:SF3">
    <property type="entry name" value="FORMATE HYDROGENLYASE SUBUNIT 3-RELATED"/>
    <property type="match status" value="1"/>
</dbReference>
<organism evidence="10 11">
    <name type="scientific">Candidatus Carbonibacillus altaicus</name>
    <dbReference type="NCBI Taxonomy" id="2163959"/>
    <lineage>
        <taxon>Bacteria</taxon>
        <taxon>Bacillati</taxon>
        <taxon>Bacillota</taxon>
        <taxon>Bacilli</taxon>
        <taxon>Bacillales</taxon>
        <taxon>Candidatus Carbonibacillus</taxon>
    </lineage>
</organism>
<feature type="transmembrane region" description="Helical" evidence="8">
    <location>
        <begin position="267"/>
        <end position="290"/>
    </location>
</feature>
<dbReference type="NCBIfam" id="NF005086">
    <property type="entry name" value="PRK06521.1"/>
    <property type="match status" value="1"/>
</dbReference>
<feature type="transmembrane region" description="Helical" evidence="8">
    <location>
        <begin position="648"/>
        <end position="667"/>
    </location>
</feature>
<feature type="transmembrane region" description="Helical" evidence="8">
    <location>
        <begin position="78"/>
        <end position="99"/>
    </location>
</feature>
<dbReference type="InterPro" id="IPR052175">
    <property type="entry name" value="ComplexI-like_HydComp"/>
</dbReference>
<feature type="transmembrane region" description="Helical" evidence="8">
    <location>
        <begin position="6"/>
        <end position="23"/>
    </location>
</feature>
<feature type="transmembrane region" description="Helical" evidence="8">
    <location>
        <begin position="297"/>
        <end position="322"/>
    </location>
</feature>
<dbReference type="Proteomes" id="UP000244338">
    <property type="component" value="Unassembled WGS sequence"/>
</dbReference>
<name>A0A2R6XYQ7_9BACL</name>
<evidence type="ECO:0000313" key="10">
    <source>
        <dbReference type="EMBL" id="PTQ55557.1"/>
    </source>
</evidence>
<dbReference type="GO" id="GO:0005886">
    <property type="term" value="C:plasma membrane"/>
    <property type="evidence" value="ECO:0007669"/>
    <property type="project" value="UniProtKB-SubCell"/>
</dbReference>
<dbReference type="PRINTS" id="PR01435">
    <property type="entry name" value="NPOXDRDTASE5"/>
</dbReference>
<sequence length="668" mass="72987">MVQQIFMLSVFLYIAAAFLSLVMNRIYKVANYISAIGTFAAAIAGLVSTIIVLVQGMPFAAEFPRFVPFARFTIEVDYLSAFMILVISLIAAVTAIFTLTYNERYIGKNAGIFGFLNNIYILSMILAVASSNAFYFLVFWEIMTLASYFLVIAKQDKEAINSGFVYFAVAHAAVTLIIFSIIVLYIYAGSFDFSDFRNAEIPQATKNLIFLLSFLGFGIKAGIVPFHTWLPITYSSAPSTVSALMSTKVAIYGLIRIGVDFLGASVWWWGLTLLAFGAISAVVGILYASVEKDLNRLLAYSSTENVGIILMGIGVGMIGFAVEQPVLGTLGMLAGLYHMVNHAVFKGLLFLCTGSVIYRVQTTNMEEMGGLAKRMPWTGFAFLIGALAISAIPPLNGFVSEWFLYQSLFMAGNHSILAVKALSPLFAVMLALTGAIAAMCFVKAYGVVFAGPSRSEHAREAREVPVPMIAGMMLLVVGILVLGLGAPVVAPYIGHVASSLLNTSSPQVSEGLTVYPTSKTQAMLSTPLLFLFLMGLLVVPLFIVWTLRGEKSGRRMDSTPWATGYAYSARMAYSATAFSQPLRVLFHPVYWIRTTLVEVGSKIASYFRQVVGCIDRLESFWENTVYGSLARGTVLLGKRIQDIQLGNVRMYCLYIIITLVILLITTIR</sequence>
<accession>A0A2R6XYQ7</accession>
<keyword evidence="2" id="KW-1003">Cell membrane</keyword>
<dbReference type="Pfam" id="PF00361">
    <property type="entry name" value="Proton_antipo_M"/>
    <property type="match status" value="1"/>
</dbReference>
<comment type="subcellular location">
    <subcellularLocation>
        <location evidence="1">Cell membrane</location>
        <topology evidence="1">Multi-pass membrane protein</topology>
    </subcellularLocation>
    <subcellularLocation>
        <location evidence="7">Membrane</location>
        <topology evidence="7">Multi-pass membrane protein</topology>
    </subcellularLocation>
</comment>
<feature type="transmembrane region" description="Helical" evidence="8">
    <location>
        <begin position="528"/>
        <end position="547"/>
    </location>
</feature>
<keyword evidence="5" id="KW-0560">Oxidoreductase</keyword>
<evidence type="ECO:0000256" key="7">
    <source>
        <dbReference type="RuleBase" id="RU000320"/>
    </source>
</evidence>
<proteinExistence type="predicted"/>
<feature type="transmembrane region" description="Helical" evidence="8">
    <location>
        <begin position="208"/>
        <end position="230"/>
    </location>
</feature>
<evidence type="ECO:0000259" key="9">
    <source>
        <dbReference type="Pfam" id="PF00361"/>
    </source>
</evidence>
<keyword evidence="6 8" id="KW-0472">Membrane</keyword>
<feature type="transmembrane region" description="Helical" evidence="8">
    <location>
        <begin position="111"/>
        <end position="128"/>
    </location>
</feature>
<dbReference type="AlphaFoldDB" id="A0A2R6XYQ7"/>
<evidence type="ECO:0000256" key="4">
    <source>
        <dbReference type="ARBA" id="ARBA00022989"/>
    </source>
</evidence>
<feature type="transmembrane region" description="Helical" evidence="8">
    <location>
        <begin position="342"/>
        <end position="360"/>
    </location>
</feature>
<evidence type="ECO:0000256" key="5">
    <source>
        <dbReference type="ARBA" id="ARBA00023002"/>
    </source>
</evidence>
<evidence type="ECO:0000256" key="2">
    <source>
        <dbReference type="ARBA" id="ARBA00022475"/>
    </source>
</evidence>
<evidence type="ECO:0000256" key="3">
    <source>
        <dbReference type="ARBA" id="ARBA00022692"/>
    </source>
</evidence>
<dbReference type="PANTHER" id="PTHR42682">
    <property type="entry name" value="HYDROGENASE-4 COMPONENT F"/>
    <property type="match status" value="1"/>
</dbReference>
<feature type="transmembrane region" description="Helical" evidence="8">
    <location>
        <begin position="469"/>
        <end position="493"/>
    </location>
</feature>
<feature type="transmembrane region" description="Helical" evidence="8">
    <location>
        <begin position="425"/>
        <end position="448"/>
    </location>
</feature>
<dbReference type="EMBL" id="PEBX01000099">
    <property type="protein sequence ID" value="PTQ55557.1"/>
    <property type="molecule type" value="Genomic_DNA"/>
</dbReference>
<dbReference type="InterPro" id="IPR001750">
    <property type="entry name" value="ND/Mrp_TM"/>
</dbReference>
<dbReference type="GO" id="GO:0016491">
    <property type="term" value="F:oxidoreductase activity"/>
    <property type="evidence" value="ECO:0007669"/>
    <property type="project" value="UniProtKB-KW"/>
</dbReference>
<evidence type="ECO:0000313" key="11">
    <source>
        <dbReference type="Proteomes" id="UP000244338"/>
    </source>
</evidence>
<evidence type="ECO:0000256" key="6">
    <source>
        <dbReference type="ARBA" id="ARBA00023136"/>
    </source>
</evidence>
<evidence type="ECO:0000256" key="8">
    <source>
        <dbReference type="SAM" id="Phobius"/>
    </source>
</evidence>
<gene>
    <name evidence="10" type="ORF">BSOLF_1892</name>
</gene>
<feature type="transmembrane region" description="Helical" evidence="8">
    <location>
        <begin position="35"/>
        <end position="58"/>
    </location>
</feature>
<reference evidence="11" key="1">
    <citation type="journal article" date="2018" name="Sci. Rep.">
        <title>Lignite coal burning seam in the remote Altai Mountains harbors a hydrogen-driven thermophilic microbial community.</title>
        <authorList>
            <person name="Kadnikov V.V."/>
            <person name="Mardanov A.V."/>
            <person name="Ivasenko D.A."/>
            <person name="Antsiferov D.V."/>
            <person name="Beletsky A.V."/>
            <person name="Karnachuk O.V."/>
            <person name="Ravin N.V."/>
        </authorList>
    </citation>
    <scope>NUCLEOTIDE SEQUENCE [LARGE SCALE GENOMIC DNA]</scope>
</reference>
<keyword evidence="4 8" id="KW-1133">Transmembrane helix</keyword>
<comment type="caution">
    <text evidence="10">The sequence shown here is derived from an EMBL/GenBank/DDBJ whole genome shotgun (WGS) entry which is preliminary data.</text>
</comment>